<dbReference type="EMBL" id="CP049811">
    <property type="protein sequence ID" value="QIK41399.1"/>
    <property type="molecule type" value="Genomic_DNA"/>
</dbReference>
<feature type="domain" description="Nitrile hydratase beta subunit-like N-terminal" evidence="7">
    <location>
        <begin position="1"/>
        <end position="101"/>
    </location>
</feature>
<dbReference type="Pfam" id="PF21006">
    <property type="entry name" value="NHase_beta_N"/>
    <property type="match status" value="1"/>
</dbReference>
<dbReference type="Proteomes" id="UP000500791">
    <property type="component" value="Chromosome"/>
</dbReference>
<reference evidence="8 9" key="1">
    <citation type="submission" date="2020-03" db="EMBL/GenBank/DDBJ databases">
        <title>Complete genome sequence of Monaibacterium sp. ALG8 with diverse plasmids.</title>
        <authorList>
            <person name="Sun C."/>
        </authorList>
    </citation>
    <scope>NUCLEOTIDE SEQUENCE [LARGE SCALE GENOMIC DNA]</scope>
    <source>
        <strain evidence="8 9">ALG8</strain>
    </source>
</reference>
<dbReference type="Pfam" id="PF02211">
    <property type="entry name" value="NHase_beta_C"/>
    <property type="match status" value="1"/>
</dbReference>
<dbReference type="RefSeq" id="WP_166192100.1">
    <property type="nucleotide sequence ID" value="NZ_CP049811.1"/>
</dbReference>
<dbReference type="KEGG" id="mon:G8E03_11850"/>
<feature type="domain" description="Nitrile hydratase beta subunit" evidence="6">
    <location>
        <begin position="123"/>
        <end position="215"/>
    </location>
</feature>
<dbReference type="GO" id="GO:0046914">
    <property type="term" value="F:transition metal ion binding"/>
    <property type="evidence" value="ECO:0007669"/>
    <property type="project" value="InterPro"/>
</dbReference>
<dbReference type="AlphaFoldDB" id="A0A6G7VMX7"/>
<evidence type="ECO:0000313" key="8">
    <source>
        <dbReference type="EMBL" id="QIK41399.1"/>
    </source>
</evidence>
<accession>A0A6G7VMX7</accession>
<dbReference type="InterPro" id="IPR008990">
    <property type="entry name" value="Elect_transpt_acc-like_dom_sf"/>
</dbReference>
<evidence type="ECO:0000256" key="2">
    <source>
        <dbReference type="ARBA" id="ARBA00009098"/>
    </source>
</evidence>
<organism evidence="8 9">
    <name type="scientific">Pontivivens nitratireducens</name>
    <dbReference type="NCBI Taxonomy" id="2758038"/>
    <lineage>
        <taxon>Bacteria</taxon>
        <taxon>Pseudomonadati</taxon>
        <taxon>Pseudomonadota</taxon>
        <taxon>Alphaproteobacteria</taxon>
        <taxon>Rhodobacterales</taxon>
        <taxon>Paracoccaceae</taxon>
        <taxon>Pontivivens</taxon>
    </lineage>
</organism>
<dbReference type="EC" id="4.2.1.84" evidence="5"/>
<evidence type="ECO:0000313" key="9">
    <source>
        <dbReference type="Proteomes" id="UP000500791"/>
    </source>
</evidence>
<comment type="similarity">
    <text evidence="2 5">Belongs to the nitrile hydratase subunit beta family.</text>
</comment>
<evidence type="ECO:0000256" key="1">
    <source>
        <dbReference type="ARBA" id="ARBA00004042"/>
    </source>
</evidence>
<dbReference type="Gene3D" id="2.30.30.50">
    <property type="match status" value="1"/>
</dbReference>
<evidence type="ECO:0000256" key="5">
    <source>
        <dbReference type="PIRNR" id="PIRNR001427"/>
    </source>
</evidence>
<name>A0A6G7VMX7_9RHOB</name>
<evidence type="ECO:0000256" key="4">
    <source>
        <dbReference type="ARBA" id="ARBA00044877"/>
    </source>
</evidence>
<dbReference type="SUPFAM" id="SSF50090">
    <property type="entry name" value="Electron transport accessory proteins"/>
    <property type="match status" value="1"/>
</dbReference>
<comment type="function">
    <text evidence="1 5">NHase catalyzes the hydration of various nitrile compounds to the corresponding amides.</text>
</comment>
<evidence type="ECO:0000256" key="3">
    <source>
        <dbReference type="ARBA" id="ARBA00023239"/>
    </source>
</evidence>
<protein>
    <recommendedName>
        <fullName evidence="5">Nitrile hydratase subunit beta</fullName>
        <shortName evidence="5">NHase</shortName>
        <ecNumber evidence="5">4.2.1.84</ecNumber>
    </recommendedName>
</protein>
<evidence type="ECO:0000259" key="6">
    <source>
        <dbReference type="Pfam" id="PF02211"/>
    </source>
</evidence>
<keyword evidence="9" id="KW-1185">Reference proteome</keyword>
<proteinExistence type="inferred from homology"/>
<keyword evidence="3 5" id="KW-0456">Lyase</keyword>
<evidence type="ECO:0000259" key="7">
    <source>
        <dbReference type="Pfam" id="PF21006"/>
    </source>
</evidence>
<dbReference type="InterPro" id="IPR024690">
    <property type="entry name" value="CN_hydtase_beta_dom_C"/>
</dbReference>
<dbReference type="NCBIfam" id="TIGR03888">
    <property type="entry name" value="nitrile_beta"/>
    <property type="match status" value="1"/>
</dbReference>
<gene>
    <name evidence="8" type="primary">nthB</name>
    <name evidence="8" type="ORF">G8E03_11850</name>
</gene>
<dbReference type="GO" id="GO:0018822">
    <property type="term" value="F:nitrile hydratase activity"/>
    <property type="evidence" value="ECO:0007669"/>
    <property type="project" value="UniProtKB-EC"/>
</dbReference>
<dbReference type="Gene3D" id="1.10.472.20">
    <property type="entry name" value="Nitrile hydratase, beta subunit"/>
    <property type="match status" value="1"/>
</dbReference>
<sequence>MNGPHDLGGRMGFGPIAPEADEPLFHAEWEARALGIVLCCGALGYWTIDESRHARESIAPADYLRFPYYRIWLTALIELLQRHGELTARELVDGHALTPGKRPEKCLHAQGVVGVLSKGSPTCRTVEVAPRLGIGARVRVRNLQPTGHIRVPGYLRGHVGVIESQCGAHVFPDSNAVHQGEQPQHLYTVAFDGAQVWGQGEGVSIRADLWESYLEAV</sequence>
<comment type="catalytic activity">
    <reaction evidence="4 5">
        <text>an aliphatic primary amide = an aliphatic nitrile + H2O</text>
        <dbReference type="Rhea" id="RHEA:12673"/>
        <dbReference type="ChEBI" id="CHEBI:15377"/>
        <dbReference type="ChEBI" id="CHEBI:65285"/>
        <dbReference type="ChEBI" id="CHEBI:80291"/>
        <dbReference type="EC" id="4.2.1.84"/>
    </reaction>
</comment>
<dbReference type="InterPro" id="IPR003168">
    <property type="entry name" value="Nitrile_hydratase_bsu"/>
</dbReference>
<dbReference type="InterPro" id="IPR049054">
    <property type="entry name" value="CN_hydtase_beta-like_N"/>
</dbReference>
<dbReference type="InterPro" id="IPR042262">
    <property type="entry name" value="CN_hydtase_beta_C"/>
</dbReference>
<dbReference type="PIRSF" id="PIRSF001427">
    <property type="entry name" value="NHase_beta"/>
    <property type="match status" value="1"/>
</dbReference>